<gene>
    <name evidence="2" type="ORF">GCM10010315_55030</name>
</gene>
<reference evidence="2 3" key="1">
    <citation type="journal article" date="2019" name="Int. J. Syst. Evol. Microbiol.">
        <title>The Global Catalogue of Microorganisms (GCM) 10K type strain sequencing project: providing services to taxonomists for standard genome sequencing and annotation.</title>
        <authorList>
            <consortium name="The Broad Institute Genomics Platform"/>
            <consortium name="The Broad Institute Genome Sequencing Center for Infectious Disease"/>
            <person name="Wu L."/>
            <person name="Ma J."/>
        </authorList>
    </citation>
    <scope>NUCLEOTIDE SEQUENCE [LARGE SCALE GENOMIC DNA]</scope>
    <source>
        <strain evidence="2 3">JCM 4542</strain>
    </source>
</reference>
<evidence type="ECO:0000313" key="3">
    <source>
        <dbReference type="Proteomes" id="UP001500886"/>
    </source>
</evidence>
<dbReference type="EMBL" id="BAAASL010000027">
    <property type="protein sequence ID" value="GAA2724678.1"/>
    <property type="molecule type" value="Genomic_DNA"/>
</dbReference>
<sequence length="70" mass="7119">MPRKPLTFLLDEGSGLSSGASSPEPEHPATKRTATAASAAAVLLITFTSTGLLESLGSGHWARSVGPTKV</sequence>
<accession>A0ABN3U4U9</accession>
<proteinExistence type="predicted"/>
<organism evidence="2 3">
    <name type="scientific">Streptomyces luteosporeus</name>
    <dbReference type="NCBI Taxonomy" id="173856"/>
    <lineage>
        <taxon>Bacteria</taxon>
        <taxon>Bacillati</taxon>
        <taxon>Actinomycetota</taxon>
        <taxon>Actinomycetes</taxon>
        <taxon>Kitasatosporales</taxon>
        <taxon>Streptomycetaceae</taxon>
        <taxon>Streptomyces</taxon>
    </lineage>
</organism>
<evidence type="ECO:0000313" key="2">
    <source>
        <dbReference type="EMBL" id="GAA2724678.1"/>
    </source>
</evidence>
<keyword evidence="3" id="KW-1185">Reference proteome</keyword>
<protein>
    <submittedName>
        <fullName evidence="2">Uncharacterized protein</fullName>
    </submittedName>
</protein>
<name>A0ABN3U4U9_9ACTN</name>
<comment type="caution">
    <text evidence="2">The sequence shown here is derived from an EMBL/GenBank/DDBJ whole genome shotgun (WGS) entry which is preliminary data.</text>
</comment>
<dbReference type="Proteomes" id="UP001500886">
    <property type="component" value="Unassembled WGS sequence"/>
</dbReference>
<evidence type="ECO:0000256" key="1">
    <source>
        <dbReference type="SAM" id="MobiDB-lite"/>
    </source>
</evidence>
<feature type="region of interest" description="Disordered" evidence="1">
    <location>
        <begin position="11"/>
        <end position="35"/>
    </location>
</feature>